<feature type="binding site" evidence="4">
    <location>
        <begin position="16"/>
        <end position="23"/>
    </location>
    <ligand>
        <name>ATP</name>
        <dbReference type="ChEBI" id="CHEBI:30616"/>
    </ligand>
</feature>
<gene>
    <name evidence="7" type="ORF">SAMN03080599_02018</name>
</gene>
<dbReference type="InterPro" id="IPR053930">
    <property type="entry name" value="RapZ-like_N"/>
</dbReference>
<proteinExistence type="inferred from homology"/>
<accession>A0A1G5S2Y8</accession>
<keyword evidence="2 4" id="KW-0067">ATP-binding</keyword>
<dbReference type="NCBIfam" id="NF003828">
    <property type="entry name" value="PRK05416.1"/>
    <property type="match status" value="1"/>
</dbReference>
<evidence type="ECO:0000259" key="5">
    <source>
        <dbReference type="Pfam" id="PF03668"/>
    </source>
</evidence>
<dbReference type="RefSeq" id="WP_330387134.1">
    <property type="nucleotide sequence ID" value="NZ_FMWL01000009.1"/>
</dbReference>
<dbReference type="Pfam" id="PF03668">
    <property type="entry name" value="RapZ-like_N"/>
    <property type="match status" value="1"/>
</dbReference>
<dbReference type="InterPro" id="IPR005337">
    <property type="entry name" value="RapZ-like"/>
</dbReference>
<keyword evidence="1 4" id="KW-0547">Nucleotide-binding</keyword>
<evidence type="ECO:0000256" key="4">
    <source>
        <dbReference type="HAMAP-Rule" id="MF_00636"/>
    </source>
</evidence>
<dbReference type="GO" id="GO:0005524">
    <property type="term" value="F:ATP binding"/>
    <property type="evidence" value="ECO:0007669"/>
    <property type="project" value="UniProtKB-UniRule"/>
</dbReference>
<evidence type="ECO:0000256" key="2">
    <source>
        <dbReference type="ARBA" id="ARBA00022840"/>
    </source>
</evidence>
<feature type="binding site" evidence="4">
    <location>
        <begin position="67"/>
        <end position="70"/>
    </location>
    <ligand>
        <name>GTP</name>
        <dbReference type="ChEBI" id="CHEBI:37565"/>
    </ligand>
</feature>
<dbReference type="Proteomes" id="UP000199208">
    <property type="component" value="Unassembled WGS sequence"/>
</dbReference>
<feature type="domain" description="RapZ-like N-terminal" evidence="5">
    <location>
        <begin position="10"/>
        <end position="163"/>
    </location>
</feature>
<evidence type="ECO:0000259" key="6">
    <source>
        <dbReference type="Pfam" id="PF22740"/>
    </source>
</evidence>
<evidence type="ECO:0000256" key="3">
    <source>
        <dbReference type="ARBA" id="ARBA00023134"/>
    </source>
</evidence>
<evidence type="ECO:0000256" key="1">
    <source>
        <dbReference type="ARBA" id="ARBA00022741"/>
    </source>
</evidence>
<organism evidence="7 8">
    <name type="scientific">Acidaminobacter hydrogenoformans DSM 2784</name>
    <dbReference type="NCBI Taxonomy" id="1120920"/>
    <lineage>
        <taxon>Bacteria</taxon>
        <taxon>Bacillati</taxon>
        <taxon>Bacillota</taxon>
        <taxon>Clostridia</taxon>
        <taxon>Peptostreptococcales</taxon>
        <taxon>Acidaminobacteraceae</taxon>
        <taxon>Acidaminobacter</taxon>
    </lineage>
</organism>
<name>A0A1G5S2Y8_9FIRM</name>
<dbReference type="PIRSF" id="PIRSF005052">
    <property type="entry name" value="P-loopkin"/>
    <property type="match status" value="1"/>
</dbReference>
<keyword evidence="3 4" id="KW-0342">GTP-binding</keyword>
<sequence length="293" mass="32997">MAVSTGTPIRYVIVTGLSGAGRSQAMKSFEDMGWYCVDNMPPALIPQFAELVKNQSEPIERAALVTDIRGGRFFDDLENGIEGLRQSGTSVQILFLEASTPELIKRFKETRRTHPINPTGSIEGGIEMERERLEAIRAKSDKIIDTTQKTIAQLRTEIQKAFEPEEIEDSMSISVQTFGFKRGIPLDADLVFDVRMLPNPFYIAELRSLTGNDLEVQDYVMKFRDSLSYYERLLDMVDFLIPLCIKEKRPQLVVAIGCTGGQHRSVTFGNLLAQTLKDRGRTVAVYHRELDGQ</sequence>
<dbReference type="EMBL" id="FMWL01000009">
    <property type="protein sequence ID" value="SCZ79929.1"/>
    <property type="molecule type" value="Genomic_DNA"/>
</dbReference>
<dbReference type="GO" id="GO:0005525">
    <property type="term" value="F:GTP binding"/>
    <property type="evidence" value="ECO:0007669"/>
    <property type="project" value="UniProtKB-UniRule"/>
</dbReference>
<keyword evidence="8" id="KW-1185">Reference proteome</keyword>
<dbReference type="HAMAP" id="MF_00636">
    <property type="entry name" value="RapZ_like"/>
    <property type="match status" value="1"/>
</dbReference>
<reference evidence="7 8" key="1">
    <citation type="submission" date="2016-10" db="EMBL/GenBank/DDBJ databases">
        <authorList>
            <person name="de Groot N.N."/>
        </authorList>
    </citation>
    <scope>NUCLEOTIDE SEQUENCE [LARGE SCALE GENOMIC DNA]</scope>
    <source>
        <strain evidence="7 8">DSM 2784</strain>
    </source>
</reference>
<protein>
    <submittedName>
        <fullName evidence="7">UPF0042 nucleotide-binding protein</fullName>
    </submittedName>
</protein>
<dbReference type="InterPro" id="IPR053931">
    <property type="entry name" value="RapZ_C"/>
</dbReference>
<dbReference type="Pfam" id="PF22740">
    <property type="entry name" value="PapZ_C"/>
    <property type="match status" value="1"/>
</dbReference>
<dbReference type="STRING" id="1120920.SAMN03080599_02018"/>
<dbReference type="PANTHER" id="PTHR30448">
    <property type="entry name" value="RNASE ADAPTER PROTEIN RAPZ"/>
    <property type="match status" value="1"/>
</dbReference>
<evidence type="ECO:0000313" key="8">
    <source>
        <dbReference type="Proteomes" id="UP000199208"/>
    </source>
</evidence>
<evidence type="ECO:0000313" key="7">
    <source>
        <dbReference type="EMBL" id="SCZ79929.1"/>
    </source>
</evidence>
<dbReference type="AlphaFoldDB" id="A0A1G5S2Y8"/>
<dbReference type="PANTHER" id="PTHR30448:SF0">
    <property type="entry name" value="RNASE ADAPTER PROTEIN RAPZ"/>
    <property type="match status" value="1"/>
</dbReference>
<feature type="domain" description="RapZ C-terminal" evidence="6">
    <location>
        <begin position="171"/>
        <end position="290"/>
    </location>
</feature>
<dbReference type="SUPFAM" id="SSF52540">
    <property type="entry name" value="P-loop containing nucleoside triphosphate hydrolases"/>
    <property type="match status" value="1"/>
</dbReference>
<dbReference type="InterPro" id="IPR027417">
    <property type="entry name" value="P-loop_NTPase"/>
</dbReference>
<dbReference type="Gene3D" id="3.40.50.300">
    <property type="entry name" value="P-loop containing nucleotide triphosphate hydrolases"/>
    <property type="match status" value="1"/>
</dbReference>